<organism evidence="1 2">
    <name type="scientific">Rhodocytophaga aerolata</name>
    <dbReference type="NCBI Taxonomy" id="455078"/>
    <lineage>
        <taxon>Bacteria</taxon>
        <taxon>Pseudomonadati</taxon>
        <taxon>Bacteroidota</taxon>
        <taxon>Cytophagia</taxon>
        <taxon>Cytophagales</taxon>
        <taxon>Rhodocytophagaceae</taxon>
        <taxon>Rhodocytophaga</taxon>
    </lineage>
</organism>
<reference evidence="1" key="1">
    <citation type="submission" date="2023-07" db="EMBL/GenBank/DDBJ databases">
        <title>The genome sequence of Rhodocytophaga aerolata KACC 12507.</title>
        <authorList>
            <person name="Zhang X."/>
        </authorList>
    </citation>
    <scope>NUCLEOTIDE SEQUENCE</scope>
    <source>
        <strain evidence="1">KACC 12507</strain>
    </source>
</reference>
<name>A0ABT8R8N0_9BACT</name>
<gene>
    <name evidence="1" type="ORF">Q0590_18760</name>
</gene>
<dbReference type="Proteomes" id="UP001168528">
    <property type="component" value="Unassembled WGS sequence"/>
</dbReference>
<evidence type="ECO:0000313" key="2">
    <source>
        <dbReference type="Proteomes" id="UP001168528"/>
    </source>
</evidence>
<comment type="caution">
    <text evidence="1">The sequence shown here is derived from an EMBL/GenBank/DDBJ whole genome shotgun (WGS) entry which is preliminary data.</text>
</comment>
<keyword evidence="2" id="KW-1185">Reference proteome</keyword>
<proteinExistence type="predicted"/>
<accession>A0ABT8R8N0</accession>
<dbReference type="EMBL" id="JAUKPO010000011">
    <property type="protein sequence ID" value="MDO1448324.1"/>
    <property type="molecule type" value="Genomic_DNA"/>
</dbReference>
<evidence type="ECO:0008006" key="3">
    <source>
        <dbReference type="Google" id="ProtNLM"/>
    </source>
</evidence>
<evidence type="ECO:0000313" key="1">
    <source>
        <dbReference type="EMBL" id="MDO1448324.1"/>
    </source>
</evidence>
<sequence>MVTILLAVVILALFFVGLSVRLLLVKDGEFKGTCASMNPELMKKGIDCACGKKAGECQTANLPEIAK</sequence>
<dbReference type="RefSeq" id="WP_302039127.1">
    <property type="nucleotide sequence ID" value="NZ_JAUKPO010000011.1"/>
</dbReference>
<protein>
    <recommendedName>
        <fullName evidence="3">Membrane or secreted protein</fullName>
    </recommendedName>
</protein>